<protein>
    <submittedName>
        <fullName evidence="3">Protein MTO1 homolog, mitochondrial-like</fullName>
    </submittedName>
</protein>
<dbReference type="RefSeq" id="XP_022237047.1">
    <property type="nucleotide sequence ID" value="XM_022381339.1"/>
</dbReference>
<sequence length="118" mass="13861">MKSHFLIIQRDTLICYFLCFSLVICLVVKKLKFILVCKFILLCLLRAFELLGLQEVTLEMLVTIYSEQLQPLLKDVHLASRLKIEALYDQIVEEQFAEMQQVKKDETLELPDDLDYFG</sequence>
<evidence type="ECO:0000313" key="2">
    <source>
        <dbReference type="Proteomes" id="UP000694941"/>
    </source>
</evidence>
<evidence type="ECO:0000313" key="3">
    <source>
        <dbReference type="RefSeq" id="XP_022237047.1"/>
    </source>
</evidence>
<keyword evidence="1" id="KW-0472">Membrane</keyword>
<reference evidence="3" key="1">
    <citation type="submission" date="2025-08" db="UniProtKB">
        <authorList>
            <consortium name="RefSeq"/>
        </authorList>
    </citation>
    <scope>IDENTIFICATION</scope>
    <source>
        <tissue evidence="3">Muscle</tissue>
    </source>
</reference>
<keyword evidence="1" id="KW-1133">Transmembrane helix</keyword>
<dbReference type="Proteomes" id="UP000694941">
    <property type="component" value="Unplaced"/>
</dbReference>
<proteinExistence type="predicted"/>
<keyword evidence="1" id="KW-0812">Transmembrane</keyword>
<name>A0ABM1S092_LIMPO</name>
<evidence type="ECO:0000256" key="1">
    <source>
        <dbReference type="SAM" id="Phobius"/>
    </source>
</evidence>
<accession>A0ABM1S092</accession>
<organism evidence="2 3">
    <name type="scientific">Limulus polyphemus</name>
    <name type="common">Atlantic horseshoe crab</name>
    <dbReference type="NCBI Taxonomy" id="6850"/>
    <lineage>
        <taxon>Eukaryota</taxon>
        <taxon>Metazoa</taxon>
        <taxon>Ecdysozoa</taxon>
        <taxon>Arthropoda</taxon>
        <taxon>Chelicerata</taxon>
        <taxon>Merostomata</taxon>
        <taxon>Xiphosura</taxon>
        <taxon>Limulidae</taxon>
        <taxon>Limulus</taxon>
    </lineage>
</organism>
<feature type="transmembrane region" description="Helical" evidence="1">
    <location>
        <begin position="6"/>
        <end position="28"/>
    </location>
</feature>
<gene>
    <name evidence="3" type="primary">LOC111084808</name>
</gene>
<dbReference type="GeneID" id="111084808"/>
<keyword evidence="2" id="KW-1185">Reference proteome</keyword>